<dbReference type="EMBL" id="CAGKOT010000029">
    <property type="protein sequence ID" value="CAB5371539.1"/>
    <property type="molecule type" value="Genomic_DNA"/>
</dbReference>
<gene>
    <name evidence="1" type="ORF">CHRIB12_LOCUS13126</name>
</gene>
<evidence type="ECO:0000313" key="2">
    <source>
        <dbReference type="Proteomes" id="UP000684084"/>
    </source>
</evidence>
<comment type="caution">
    <text evidence="1">The sequence shown here is derived from an EMBL/GenBank/DDBJ whole genome shotgun (WGS) entry which is preliminary data.</text>
</comment>
<dbReference type="VEuPathDB" id="FungiDB:RhiirFUN_025702"/>
<sequence length="213" mass="24873">MDGFFIYLFVIGEIVDSYLNRKSVREGYNFDYNSGSLDELSMQKLRLWPSDKQISQTFHHSQHLARELAEFLGMIQPSTLLINNNTPTIFIDINDEENLHDNDESELSDDCEIDLSTAINKASSEIQKINEQLEENLENEKIFNDCYSQIQLLDKMTVMSILNGGDSVNNEFKYFINDDLNFESLINQRKLHEAYCSKPLERRFKPYNPNSKY</sequence>
<dbReference type="OrthoDB" id="2424922at2759"/>
<protein>
    <submittedName>
        <fullName evidence="1">Uncharacterized protein</fullName>
    </submittedName>
</protein>
<proteinExistence type="predicted"/>
<reference evidence="1" key="1">
    <citation type="submission" date="2020-05" db="EMBL/GenBank/DDBJ databases">
        <authorList>
            <person name="Rincon C."/>
            <person name="Sanders R I."/>
            <person name="Robbins C."/>
            <person name="Chaturvedi A."/>
        </authorList>
    </citation>
    <scope>NUCLEOTIDE SEQUENCE</scope>
    <source>
        <strain evidence="1">CHB12</strain>
    </source>
</reference>
<dbReference type="Proteomes" id="UP000684084">
    <property type="component" value="Unassembled WGS sequence"/>
</dbReference>
<evidence type="ECO:0000313" key="1">
    <source>
        <dbReference type="EMBL" id="CAB5371539.1"/>
    </source>
</evidence>
<dbReference type="AlphaFoldDB" id="A0A915ZCX2"/>
<name>A0A915ZCX2_9GLOM</name>
<accession>A0A915ZCX2</accession>
<organism evidence="1 2">
    <name type="scientific">Rhizophagus irregularis</name>
    <dbReference type="NCBI Taxonomy" id="588596"/>
    <lineage>
        <taxon>Eukaryota</taxon>
        <taxon>Fungi</taxon>
        <taxon>Fungi incertae sedis</taxon>
        <taxon>Mucoromycota</taxon>
        <taxon>Glomeromycotina</taxon>
        <taxon>Glomeromycetes</taxon>
        <taxon>Glomerales</taxon>
        <taxon>Glomeraceae</taxon>
        <taxon>Rhizophagus</taxon>
    </lineage>
</organism>